<organism evidence="1 2">
    <name type="scientific">Acanthaster planci</name>
    <name type="common">Crown-of-thorns starfish</name>
    <dbReference type="NCBI Taxonomy" id="133434"/>
    <lineage>
        <taxon>Eukaryota</taxon>
        <taxon>Metazoa</taxon>
        <taxon>Echinodermata</taxon>
        <taxon>Eleutherozoa</taxon>
        <taxon>Asterozoa</taxon>
        <taxon>Asteroidea</taxon>
        <taxon>Valvatacea</taxon>
        <taxon>Valvatida</taxon>
        <taxon>Acanthasteridae</taxon>
        <taxon>Acanthaster</taxon>
    </lineage>
</organism>
<dbReference type="KEGG" id="aplc:110989747"/>
<dbReference type="RefSeq" id="XP_022110026.1">
    <property type="nucleotide sequence ID" value="XM_022254334.1"/>
</dbReference>
<keyword evidence="1" id="KW-1185">Reference proteome</keyword>
<evidence type="ECO:0000313" key="2">
    <source>
        <dbReference type="RefSeq" id="XP_022110026.1"/>
    </source>
</evidence>
<dbReference type="AlphaFoldDB" id="A0A8B8A2D9"/>
<sequence>MDCPTFQDSSPTDRFKIVKEHHLCFPCLIQGHKGEECEFKKKCGKNGCLRMHHTLIHFDPPSSSAVSTLDKDGIPPVLRVIFRAENAGPIDLIHGVQYSHHHAEEEVQGLQFEPVGKKTPLGWFVIDPDNTKSSTSRVSVSTIIKECLDFNRLYDLETLGVRALNCSCPVNGMSKDDRTPMEMFANSCHKEGDRYMIGLPWKKDPSLLPNNRPLTEKRLASLERSLSKNPDKASMYDKAVGEYVDKGWAVQVSDKAAEGPVNYLPHHGIYQPEKISTR</sequence>
<proteinExistence type="predicted"/>
<dbReference type="OrthoDB" id="5920040at2759"/>
<reference evidence="2" key="1">
    <citation type="submission" date="2025-08" db="UniProtKB">
        <authorList>
            <consortium name="RefSeq"/>
        </authorList>
    </citation>
    <scope>IDENTIFICATION</scope>
</reference>
<dbReference type="Proteomes" id="UP000694845">
    <property type="component" value="Unplaced"/>
</dbReference>
<name>A0A8B8A2D9_ACAPL</name>
<gene>
    <name evidence="2" type="primary">LOC110989747</name>
</gene>
<dbReference type="PANTHER" id="PTHR47331">
    <property type="entry name" value="PHD-TYPE DOMAIN-CONTAINING PROTEIN"/>
    <property type="match status" value="1"/>
</dbReference>
<accession>A0A8B8A2D9</accession>
<protein>
    <submittedName>
        <fullName evidence="2">Uncharacterized protein LOC110989747</fullName>
    </submittedName>
</protein>
<dbReference type="GeneID" id="110989747"/>
<dbReference type="PANTHER" id="PTHR47331:SF1">
    <property type="entry name" value="GAG-LIKE PROTEIN"/>
    <property type="match status" value="1"/>
</dbReference>
<evidence type="ECO:0000313" key="1">
    <source>
        <dbReference type="Proteomes" id="UP000694845"/>
    </source>
</evidence>
<dbReference type="OMA" id="ANSCHKE"/>